<dbReference type="EMBL" id="APCN01000420">
    <property type="status" value="NOT_ANNOTATED_CDS"/>
    <property type="molecule type" value="Genomic_DNA"/>
</dbReference>
<protein>
    <submittedName>
        <fullName evidence="1">Uncharacterized protein</fullName>
    </submittedName>
</protein>
<proteinExistence type="predicted"/>
<reference evidence="1" key="1">
    <citation type="submission" date="2022-08" db="UniProtKB">
        <authorList>
            <consortium name="EnsemblMetazoa"/>
        </authorList>
    </citation>
    <scope>IDENTIFICATION</scope>
    <source>
        <strain evidence="1">Dongola</strain>
    </source>
</reference>
<name>A0A182IFY6_ANOAR</name>
<dbReference type="EnsemblMetazoa" id="AARA014392-RA">
    <property type="protein sequence ID" value="AARA014392-PA"/>
    <property type="gene ID" value="AARA014392"/>
</dbReference>
<organism evidence="1 2">
    <name type="scientific">Anopheles arabiensis</name>
    <name type="common">Mosquito</name>
    <dbReference type="NCBI Taxonomy" id="7173"/>
    <lineage>
        <taxon>Eukaryota</taxon>
        <taxon>Metazoa</taxon>
        <taxon>Ecdysozoa</taxon>
        <taxon>Arthropoda</taxon>
        <taxon>Hexapoda</taxon>
        <taxon>Insecta</taxon>
        <taxon>Pterygota</taxon>
        <taxon>Neoptera</taxon>
        <taxon>Endopterygota</taxon>
        <taxon>Diptera</taxon>
        <taxon>Nematocera</taxon>
        <taxon>Culicoidea</taxon>
        <taxon>Culicidae</taxon>
        <taxon>Anophelinae</taxon>
        <taxon>Anopheles</taxon>
    </lineage>
</organism>
<keyword evidence="2" id="KW-1185">Reference proteome</keyword>
<evidence type="ECO:0000313" key="2">
    <source>
        <dbReference type="Proteomes" id="UP000075840"/>
    </source>
</evidence>
<accession>A0A182IFY6</accession>
<dbReference type="VEuPathDB" id="VectorBase:AARA014392"/>
<evidence type="ECO:0000313" key="1">
    <source>
        <dbReference type="EnsemblMetazoa" id="AARA014392-PA"/>
    </source>
</evidence>
<sequence length="272" mass="29327">MLRCGTRWDGAGCGGHQRLTILVSDCEPPLVPLPPPCTWNGSSCGRGEALHWVDRFRWLSLTAAWTGDPGPDRFWRPCCPVIDNRGAGWGLLICCNEPPTNSAVGVVASERRAGLLRVSLEGPAADEGTAEAPIDPALLLTAAELVEKFSLSFRNLPSFWERVGICSLTPAFSFAMIGFLMPRLFTLSPPSSEPPVEHFLLFAPRPLSDGAALEPRLRNRSRRVDEVSDAQSTSTVPGPFPTAVTTPPKAVLPFLNSSNTLFVISSSELSSC</sequence>
<dbReference type="AlphaFoldDB" id="A0A182IFY6"/>
<dbReference type="Proteomes" id="UP000075840">
    <property type="component" value="Unassembled WGS sequence"/>
</dbReference>